<dbReference type="Gene3D" id="1.10.1220.10">
    <property type="entry name" value="Met repressor-like"/>
    <property type="match status" value="1"/>
</dbReference>
<accession>A0A317CR34</accession>
<protein>
    <submittedName>
        <fullName evidence="1">CopG family transcriptional regulator</fullName>
    </submittedName>
</protein>
<dbReference type="OrthoDB" id="5624607at2"/>
<dbReference type="GO" id="GO:0006355">
    <property type="term" value="P:regulation of DNA-templated transcription"/>
    <property type="evidence" value="ECO:0007669"/>
    <property type="project" value="InterPro"/>
</dbReference>
<keyword evidence="2" id="KW-1185">Reference proteome</keyword>
<organism evidence="1 2">
    <name type="scientific">Leucothrix arctica</name>
    <dbReference type="NCBI Taxonomy" id="1481894"/>
    <lineage>
        <taxon>Bacteria</taxon>
        <taxon>Pseudomonadati</taxon>
        <taxon>Pseudomonadota</taxon>
        <taxon>Gammaproteobacteria</taxon>
        <taxon>Thiotrichales</taxon>
        <taxon>Thiotrichaceae</taxon>
        <taxon>Leucothrix</taxon>
    </lineage>
</organism>
<dbReference type="InterPro" id="IPR010985">
    <property type="entry name" value="Ribbon_hlx_hlx"/>
</dbReference>
<dbReference type="AlphaFoldDB" id="A0A317CR34"/>
<dbReference type="SUPFAM" id="SSF47598">
    <property type="entry name" value="Ribbon-helix-helix"/>
    <property type="match status" value="1"/>
</dbReference>
<evidence type="ECO:0000313" key="2">
    <source>
        <dbReference type="Proteomes" id="UP000245506"/>
    </source>
</evidence>
<name>A0A317CR34_9GAMM</name>
<comment type="caution">
    <text evidence="1">The sequence shown here is derived from an EMBL/GenBank/DDBJ whole genome shotgun (WGS) entry which is preliminary data.</text>
</comment>
<evidence type="ECO:0000313" key="1">
    <source>
        <dbReference type="EMBL" id="PWQ98752.1"/>
    </source>
</evidence>
<dbReference type="EMBL" id="QGKL01000010">
    <property type="protein sequence ID" value="PWQ98752.1"/>
    <property type="molecule type" value="Genomic_DNA"/>
</dbReference>
<dbReference type="RefSeq" id="WP_109821908.1">
    <property type="nucleotide sequence ID" value="NZ_QGKL01000010.1"/>
</dbReference>
<gene>
    <name evidence="1" type="ORF">DKT75_02785</name>
</gene>
<dbReference type="Proteomes" id="UP000245506">
    <property type="component" value="Unassembled WGS sequence"/>
</dbReference>
<sequence length="87" mass="10074">MTTIKLTDEIINDVKFLADEQGRSPHWVMLEAIKKYVRESKQAIEDEKAWLQSGVDALKNAEEKGYAYTAEEMNDELDQLKNTLQKK</sequence>
<dbReference type="InterPro" id="IPR013321">
    <property type="entry name" value="Arc_rbn_hlx_hlx"/>
</dbReference>
<proteinExistence type="predicted"/>
<reference evidence="1 2" key="1">
    <citation type="submission" date="2018-05" db="EMBL/GenBank/DDBJ databases">
        <title>Leucothrix arctica sp. nov., isolated from Arctic seawater.</title>
        <authorList>
            <person name="Choi A."/>
            <person name="Baek K."/>
        </authorList>
    </citation>
    <scope>NUCLEOTIDE SEQUENCE [LARGE SCALE GENOMIC DNA]</scope>
    <source>
        <strain evidence="1 2">IMCC9719</strain>
    </source>
</reference>